<dbReference type="Proteomes" id="UP000245678">
    <property type="component" value="Unassembled WGS sequence"/>
</dbReference>
<dbReference type="InterPro" id="IPR003346">
    <property type="entry name" value="Transposase_20"/>
</dbReference>
<evidence type="ECO:0000313" key="5">
    <source>
        <dbReference type="Proteomes" id="UP000245678"/>
    </source>
</evidence>
<reference evidence="4 5" key="1">
    <citation type="submission" date="2018-05" db="EMBL/GenBank/DDBJ databases">
        <title>Genomic Encyclopedia of Archaeal and Bacterial Type Strains, Phase II (KMG-II): from individual species to whole genera.</title>
        <authorList>
            <person name="Goeker M."/>
        </authorList>
    </citation>
    <scope>NUCLEOTIDE SEQUENCE [LARGE SCALE GENOMIC DNA]</scope>
    <source>
        <strain evidence="4 5">DSM 19975</strain>
    </source>
</reference>
<evidence type="ECO:0000313" key="4">
    <source>
        <dbReference type="EMBL" id="PWK78524.1"/>
    </source>
</evidence>
<organism evidence="4 5">
    <name type="scientific">Mucilaginibacter oryzae</name>
    <dbReference type="NCBI Taxonomy" id="468058"/>
    <lineage>
        <taxon>Bacteria</taxon>
        <taxon>Pseudomonadati</taxon>
        <taxon>Bacteroidota</taxon>
        <taxon>Sphingobacteriia</taxon>
        <taxon>Sphingobacteriales</taxon>
        <taxon>Sphingobacteriaceae</taxon>
        <taxon>Mucilaginibacter</taxon>
    </lineage>
</organism>
<dbReference type="NCBIfam" id="NF033542">
    <property type="entry name" value="transpos_IS110"/>
    <property type="match status" value="1"/>
</dbReference>
<protein>
    <submittedName>
        <fullName evidence="4">Transposase</fullName>
    </submittedName>
</protein>
<dbReference type="EMBL" id="QGHA01000003">
    <property type="protein sequence ID" value="PWK78524.1"/>
    <property type="molecule type" value="Genomic_DNA"/>
</dbReference>
<dbReference type="Pfam" id="PF02371">
    <property type="entry name" value="Transposase_20"/>
    <property type="match status" value="1"/>
</dbReference>
<feature type="domain" description="Transposase IS110-like N-terminal" evidence="2">
    <location>
        <begin position="6"/>
        <end position="160"/>
    </location>
</feature>
<dbReference type="InterPro" id="IPR002525">
    <property type="entry name" value="Transp_IS110-like_N"/>
</dbReference>
<dbReference type="AlphaFoldDB" id="A0A316HBN4"/>
<gene>
    <name evidence="4" type="ORF">LX99_02368</name>
</gene>
<dbReference type="GO" id="GO:0006313">
    <property type="term" value="P:DNA transposition"/>
    <property type="evidence" value="ECO:0007669"/>
    <property type="project" value="InterPro"/>
</dbReference>
<accession>A0A316HBN4</accession>
<feature type="domain" description="Transposase IS116/IS110/IS902 C-terminal" evidence="3">
    <location>
        <begin position="211"/>
        <end position="289"/>
    </location>
</feature>
<name>A0A316HBN4_9SPHI</name>
<keyword evidence="1" id="KW-0175">Coiled coil</keyword>
<evidence type="ECO:0000256" key="1">
    <source>
        <dbReference type="SAM" id="Coils"/>
    </source>
</evidence>
<dbReference type="PANTHER" id="PTHR33055">
    <property type="entry name" value="TRANSPOSASE FOR INSERTION SEQUENCE ELEMENT IS1111A"/>
    <property type="match status" value="1"/>
</dbReference>
<proteinExistence type="predicted"/>
<keyword evidence="5" id="KW-1185">Reference proteome</keyword>
<sequence length="354" mass="40267">MLKYSVGLDISARTIYACISSIDAVQRVSVKSSCKIDNTLSGFKQLHQWITKHHKQKHIPLVVNMEATGVYYENCAMYLFKQGYSLSVLLPNKAKKWLQSEGLKSKNDKIDAQGLAKMGAEKALELWQPTAEYYYQLRAMTRQHQSLQESKTAANNQLHAEERGMYKNKMVVKQLKQQINFIEKQIADLETAIEAHIALNKEVAEKVDGICKIKGLGVLTVAVILAETNGFILFKNGPQLISYAGYDVVENQSGSHEGKTKISKKGNSRIRRILHMPAFNMVRYKQKPFIGLYERTLEKHGLKMKSYVAIQKKLLVLIYSLWKNNAAYDINYRNKYTRELEQGLPLGMASIEAN</sequence>
<dbReference type="GO" id="GO:0004803">
    <property type="term" value="F:transposase activity"/>
    <property type="evidence" value="ECO:0007669"/>
    <property type="project" value="InterPro"/>
</dbReference>
<evidence type="ECO:0000259" key="3">
    <source>
        <dbReference type="Pfam" id="PF02371"/>
    </source>
</evidence>
<dbReference type="InterPro" id="IPR047650">
    <property type="entry name" value="Transpos_IS110"/>
</dbReference>
<dbReference type="GO" id="GO:0003677">
    <property type="term" value="F:DNA binding"/>
    <property type="evidence" value="ECO:0007669"/>
    <property type="project" value="InterPro"/>
</dbReference>
<dbReference type="PANTHER" id="PTHR33055:SF13">
    <property type="entry name" value="TRANSPOSASE"/>
    <property type="match status" value="1"/>
</dbReference>
<dbReference type="Pfam" id="PF01548">
    <property type="entry name" value="DEDD_Tnp_IS110"/>
    <property type="match status" value="1"/>
</dbReference>
<dbReference type="RefSeq" id="WP_109608045.1">
    <property type="nucleotide sequence ID" value="NZ_QGHA01000003.1"/>
</dbReference>
<comment type="caution">
    <text evidence="4">The sequence shown here is derived from an EMBL/GenBank/DDBJ whole genome shotgun (WGS) entry which is preliminary data.</text>
</comment>
<evidence type="ECO:0000259" key="2">
    <source>
        <dbReference type="Pfam" id="PF01548"/>
    </source>
</evidence>
<feature type="coiled-coil region" evidence="1">
    <location>
        <begin position="137"/>
        <end position="199"/>
    </location>
</feature>